<dbReference type="AlphaFoldDB" id="A0A2W5FJN5"/>
<evidence type="ECO:0000313" key="2">
    <source>
        <dbReference type="Proteomes" id="UP000249769"/>
    </source>
</evidence>
<name>A0A2W5FJN5_9HYPH</name>
<gene>
    <name evidence="1" type="ORF">DI595_01700</name>
</gene>
<organism evidence="1 2">
    <name type="scientific">Agrobacterium fabrum</name>
    <dbReference type="NCBI Taxonomy" id="1176649"/>
    <lineage>
        <taxon>Bacteria</taxon>
        <taxon>Pseudomonadati</taxon>
        <taxon>Pseudomonadota</taxon>
        <taxon>Alphaproteobacteria</taxon>
        <taxon>Hyphomicrobiales</taxon>
        <taxon>Rhizobiaceae</taxon>
        <taxon>Rhizobium/Agrobacterium group</taxon>
        <taxon>Agrobacterium</taxon>
        <taxon>Agrobacterium tumefaciens complex</taxon>
    </lineage>
</organism>
<sequence>MTKAGKAGWCDAPGFARLLIGGLYLRLADFDGPLGKALPRGNKYNMATISGLDDVATQDKFIGSH</sequence>
<dbReference type="EMBL" id="QFOL01000006">
    <property type="protein sequence ID" value="PZP53960.1"/>
    <property type="molecule type" value="Genomic_DNA"/>
</dbReference>
<accession>A0A2W5FJN5</accession>
<comment type="caution">
    <text evidence="1">The sequence shown here is derived from an EMBL/GenBank/DDBJ whole genome shotgun (WGS) entry which is preliminary data.</text>
</comment>
<proteinExistence type="predicted"/>
<dbReference type="Proteomes" id="UP000249769">
    <property type="component" value="Unassembled WGS sequence"/>
</dbReference>
<evidence type="ECO:0000313" key="1">
    <source>
        <dbReference type="EMBL" id="PZP53960.1"/>
    </source>
</evidence>
<reference evidence="1 2" key="1">
    <citation type="submission" date="2017-08" db="EMBL/GenBank/DDBJ databases">
        <title>Infants hospitalized years apart are colonized by the same room-sourced microbial strains.</title>
        <authorList>
            <person name="Brooks B."/>
            <person name="Olm M.R."/>
            <person name="Firek B.A."/>
            <person name="Baker R."/>
            <person name="Thomas B.C."/>
            <person name="Morowitz M.J."/>
            <person name="Banfield J.F."/>
        </authorList>
    </citation>
    <scope>NUCLEOTIDE SEQUENCE [LARGE SCALE GENOMIC DNA]</scope>
    <source>
        <strain evidence="1">S2_009_000_R2_73</strain>
    </source>
</reference>
<protein>
    <submittedName>
        <fullName evidence="1">Uncharacterized protein</fullName>
    </submittedName>
</protein>